<feature type="domain" description="O-methyltransferase C-terminal" evidence="4">
    <location>
        <begin position="66"/>
        <end position="166"/>
    </location>
</feature>
<sequence>MRLLANHSILKCRVVETGENVQTGKIERVYAAEPVCKFFLKDSDGTGSLRSLFILCNDHVVFKTMSHLKDVILQGTDACVSAHGMKVFEYIASDEQFAEKFNPGMSESSTMFMKKFLEKYKGFEDVNTLVDVGGAAGTLLEVVTSRYPHIKGINFDLPPAIAYAHAYPEKGKVIVLDVVMPIEPKCDDLASNLGLTLDMFILAQRSGGRERTLPELEALGCAAGFSRCEFICRAYSLSLIEFHK</sequence>
<evidence type="ECO:0000259" key="4">
    <source>
        <dbReference type="Pfam" id="PF00891"/>
    </source>
</evidence>
<evidence type="ECO:0000256" key="3">
    <source>
        <dbReference type="ARBA" id="ARBA00022691"/>
    </source>
</evidence>
<keyword evidence="1" id="KW-0489">Methyltransferase</keyword>
<evidence type="ECO:0000256" key="1">
    <source>
        <dbReference type="ARBA" id="ARBA00022603"/>
    </source>
</evidence>
<dbReference type="PROSITE" id="PS51683">
    <property type="entry name" value="SAM_OMT_II"/>
    <property type="match status" value="1"/>
</dbReference>
<comment type="caution">
    <text evidence="5">The sequence shown here is derived from an EMBL/GenBank/DDBJ whole genome shotgun (WGS) entry which is preliminary data.</text>
</comment>
<dbReference type="InterPro" id="IPR036388">
    <property type="entry name" value="WH-like_DNA-bd_sf"/>
</dbReference>
<dbReference type="SUPFAM" id="SSF53335">
    <property type="entry name" value="S-adenosyl-L-methionine-dependent methyltransferases"/>
    <property type="match status" value="1"/>
</dbReference>
<dbReference type="InterPro" id="IPR016461">
    <property type="entry name" value="COMT-like"/>
</dbReference>
<proteinExistence type="predicted"/>
<keyword evidence="6" id="KW-1185">Reference proteome</keyword>
<dbReference type="Gene3D" id="1.10.10.10">
    <property type="entry name" value="Winged helix-like DNA-binding domain superfamily/Winged helix DNA-binding domain"/>
    <property type="match status" value="1"/>
</dbReference>
<dbReference type="OrthoDB" id="1606438at2759"/>
<dbReference type="InterPro" id="IPR029063">
    <property type="entry name" value="SAM-dependent_MTases_sf"/>
</dbReference>
<accession>A0A8X8AU39</accession>
<dbReference type="Proteomes" id="UP000886595">
    <property type="component" value="Unassembled WGS sequence"/>
</dbReference>
<dbReference type="EMBL" id="JAAMPC010000005">
    <property type="protein sequence ID" value="KAG2311513.1"/>
    <property type="molecule type" value="Genomic_DNA"/>
</dbReference>
<keyword evidence="3" id="KW-0949">S-adenosyl-L-methionine</keyword>
<dbReference type="InterPro" id="IPR036390">
    <property type="entry name" value="WH_DNA-bd_sf"/>
</dbReference>
<name>A0A8X8AU39_BRACI</name>
<dbReference type="SUPFAM" id="SSF46785">
    <property type="entry name" value="Winged helix' DNA-binding domain"/>
    <property type="match status" value="1"/>
</dbReference>
<evidence type="ECO:0000313" key="5">
    <source>
        <dbReference type="EMBL" id="KAG2311513.1"/>
    </source>
</evidence>
<dbReference type="AlphaFoldDB" id="A0A8X8AU39"/>
<dbReference type="PANTHER" id="PTHR11746">
    <property type="entry name" value="O-METHYLTRANSFERASE"/>
    <property type="match status" value="1"/>
</dbReference>
<reference evidence="5 6" key="1">
    <citation type="submission" date="2020-02" db="EMBL/GenBank/DDBJ databases">
        <authorList>
            <person name="Ma Q."/>
            <person name="Huang Y."/>
            <person name="Song X."/>
            <person name="Pei D."/>
        </authorList>
    </citation>
    <scope>NUCLEOTIDE SEQUENCE [LARGE SCALE GENOMIC DNA]</scope>
    <source>
        <strain evidence="5">Sxm20200214</strain>
        <tissue evidence="5">Leaf</tissue>
    </source>
</reference>
<keyword evidence="2" id="KW-0808">Transferase</keyword>
<protein>
    <recommendedName>
        <fullName evidence="4">O-methyltransferase C-terminal domain-containing protein</fullName>
    </recommendedName>
</protein>
<dbReference type="GO" id="GO:0008171">
    <property type="term" value="F:O-methyltransferase activity"/>
    <property type="evidence" value="ECO:0007669"/>
    <property type="project" value="InterPro"/>
</dbReference>
<dbReference type="Pfam" id="PF00891">
    <property type="entry name" value="Methyltransf_2"/>
    <property type="match status" value="1"/>
</dbReference>
<organism evidence="5 6">
    <name type="scientific">Brassica carinata</name>
    <name type="common">Ethiopian mustard</name>
    <name type="synonym">Abyssinian cabbage</name>
    <dbReference type="NCBI Taxonomy" id="52824"/>
    <lineage>
        <taxon>Eukaryota</taxon>
        <taxon>Viridiplantae</taxon>
        <taxon>Streptophyta</taxon>
        <taxon>Embryophyta</taxon>
        <taxon>Tracheophyta</taxon>
        <taxon>Spermatophyta</taxon>
        <taxon>Magnoliopsida</taxon>
        <taxon>eudicotyledons</taxon>
        <taxon>Gunneridae</taxon>
        <taxon>Pentapetalae</taxon>
        <taxon>rosids</taxon>
        <taxon>malvids</taxon>
        <taxon>Brassicales</taxon>
        <taxon>Brassicaceae</taxon>
        <taxon>Brassiceae</taxon>
        <taxon>Brassica</taxon>
    </lineage>
</organism>
<evidence type="ECO:0000256" key="2">
    <source>
        <dbReference type="ARBA" id="ARBA00022679"/>
    </source>
</evidence>
<dbReference type="GO" id="GO:0032259">
    <property type="term" value="P:methylation"/>
    <property type="evidence" value="ECO:0007669"/>
    <property type="project" value="UniProtKB-KW"/>
</dbReference>
<dbReference type="InterPro" id="IPR001077">
    <property type="entry name" value="COMT_C"/>
</dbReference>
<gene>
    <name evidence="5" type="ORF">Bca52824_023070</name>
</gene>
<evidence type="ECO:0000313" key="6">
    <source>
        <dbReference type="Proteomes" id="UP000886595"/>
    </source>
</evidence>
<dbReference type="Gene3D" id="3.40.50.150">
    <property type="entry name" value="Vaccinia Virus protein VP39"/>
    <property type="match status" value="2"/>
</dbReference>